<dbReference type="InterPro" id="IPR044023">
    <property type="entry name" value="Ig_7"/>
</dbReference>
<reference evidence="2 3" key="1">
    <citation type="submission" date="2017-11" db="EMBL/GenBank/DDBJ databases">
        <title>Taxonomic description and genome sequences of Spirosoma HA7 sp. nov., isolated from pollen microhabitat of Corylus avellana.</title>
        <authorList>
            <person name="Ambika Manirajan B."/>
            <person name="Suarez C."/>
            <person name="Ratering S."/>
            <person name="Geissler-Plaum R."/>
            <person name="Cardinale M."/>
            <person name="Sylvia S."/>
        </authorList>
    </citation>
    <scope>NUCLEOTIDE SEQUENCE [LARGE SCALE GENOMIC DNA]</scope>
    <source>
        <strain evidence="2 3">HA7</strain>
    </source>
</reference>
<keyword evidence="3" id="KW-1185">Reference proteome</keyword>
<gene>
    <name evidence="2" type="ORF">CWM47_36825</name>
</gene>
<accession>A0A2K8ZAP8</accession>
<evidence type="ECO:0000259" key="1">
    <source>
        <dbReference type="Pfam" id="PF19081"/>
    </source>
</evidence>
<dbReference type="AlphaFoldDB" id="A0A2K8ZAP8"/>
<sequence>MEAGTVIREKLPPKSNWCLGTSTFTYFPDEEKIESITKKNSATHPGCPAQSTSTIYRLKLKSPSRYCVDQPVELSITGQNVKWYADADKKQLVHEGNTFKPGITSTTTFYVSQSQYNMESLVVPIKIEIIDPPLITTTLTAETCGQANGSITVTSTNQVQYSLNNGAFQNTSVFDNLKPSNYTLQAKNTAGCLTTKEITIARQEVPKINAVFAINPQCGDDKGSLTIEASGGTGLLSYSLNGKDFKTDSQFEKLTGGNFTVTVKDQNQCSASQSISLKQTRKLQLKDVSVNSTTCGQSNGLISLSTNEGNGRIQFSLDGATNQASGIFDHLKAGVYTVSVEDEAGCTDIKSVTVAGSVGPKITQVTIEPATCDQLNAKLSAQTTGIPNLTYELNGVVVPSLANIDKLAAGTYKVVVRDQNGCSIDTSFIK</sequence>
<feature type="domain" description="Ig-like" evidence="1">
    <location>
        <begin position="63"/>
        <end position="116"/>
    </location>
</feature>
<proteinExistence type="predicted"/>
<name>A0A2K8ZAP8_9BACT</name>
<dbReference type="KEGG" id="spir:CWM47_36825"/>
<organism evidence="2 3">
    <name type="scientific">Spirosoma pollinicola</name>
    <dbReference type="NCBI Taxonomy" id="2057025"/>
    <lineage>
        <taxon>Bacteria</taxon>
        <taxon>Pseudomonadati</taxon>
        <taxon>Bacteroidota</taxon>
        <taxon>Cytophagia</taxon>
        <taxon>Cytophagales</taxon>
        <taxon>Cytophagaceae</taxon>
        <taxon>Spirosoma</taxon>
    </lineage>
</organism>
<protein>
    <recommendedName>
        <fullName evidence="1">Ig-like domain-containing protein</fullName>
    </recommendedName>
</protein>
<dbReference type="Pfam" id="PF19081">
    <property type="entry name" value="Ig_7"/>
    <property type="match status" value="1"/>
</dbReference>
<evidence type="ECO:0000313" key="2">
    <source>
        <dbReference type="EMBL" id="AUD06920.1"/>
    </source>
</evidence>
<dbReference type="Proteomes" id="UP000232883">
    <property type="component" value="Chromosome"/>
</dbReference>
<evidence type="ECO:0000313" key="3">
    <source>
        <dbReference type="Proteomes" id="UP000232883"/>
    </source>
</evidence>
<dbReference type="EMBL" id="CP025096">
    <property type="protein sequence ID" value="AUD06920.1"/>
    <property type="molecule type" value="Genomic_DNA"/>
</dbReference>